<dbReference type="Pfam" id="PF00582">
    <property type="entry name" value="Usp"/>
    <property type="match status" value="2"/>
</dbReference>
<accession>A0AB33ABE8</accession>
<protein>
    <submittedName>
        <fullName evidence="5">Universal stress family protein</fullName>
    </submittedName>
</protein>
<evidence type="ECO:0000256" key="2">
    <source>
        <dbReference type="ARBA" id="ARBA00022741"/>
    </source>
</evidence>
<feature type="domain" description="UspA" evidence="4">
    <location>
        <begin position="21"/>
        <end position="159"/>
    </location>
</feature>
<dbReference type="PRINTS" id="PR01438">
    <property type="entry name" value="UNVRSLSTRESS"/>
</dbReference>
<comment type="similarity">
    <text evidence="1">Belongs to the universal stress protein A family.</text>
</comment>
<keyword evidence="2" id="KW-0547">Nucleotide-binding</keyword>
<feature type="domain" description="UspA" evidence="4">
    <location>
        <begin position="168"/>
        <end position="300"/>
    </location>
</feature>
<dbReference type="PANTHER" id="PTHR46268:SF27">
    <property type="entry name" value="UNIVERSAL STRESS PROTEIN RV2623"/>
    <property type="match status" value="1"/>
</dbReference>
<name>A0AB33ABE8_9MYCO</name>
<evidence type="ECO:0000259" key="4">
    <source>
        <dbReference type="Pfam" id="PF00582"/>
    </source>
</evidence>
<dbReference type="InterPro" id="IPR006015">
    <property type="entry name" value="Universal_stress_UspA"/>
</dbReference>
<dbReference type="GO" id="GO:0005524">
    <property type="term" value="F:ATP binding"/>
    <property type="evidence" value="ECO:0007669"/>
    <property type="project" value="UniProtKB-KW"/>
</dbReference>
<evidence type="ECO:0000256" key="1">
    <source>
        <dbReference type="ARBA" id="ARBA00008791"/>
    </source>
</evidence>
<proteinExistence type="inferred from homology"/>
<organism evidence="5 6">
    <name type="scientific">Mycobacteroides abscessus subsp. bolletii 50594</name>
    <dbReference type="NCBI Taxonomy" id="1303024"/>
    <lineage>
        <taxon>Bacteria</taxon>
        <taxon>Bacillati</taxon>
        <taxon>Actinomycetota</taxon>
        <taxon>Actinomycetes</taxon>
        <taxon>Mycobacteriales</taxon>
        <taxon>Mycobacteriaceae</taxon>
        <taxon>Mycobacteroides</taxon>
        <taxon>Mycobacteroides abscessus</taxon>
    </lineage>
</organism>
<keyword evidence="3" id="KW-0067">ATP-binding</keyword>
<dbReference type="InterPro" id="IPR014729">
    <property type="entry name" value="Rossmann-like_a/b/a_fold"/>
</dbReference>
<dbReference type="Proteomes" id="UP000013961">
    <property type="component" value="Chromosome"/>
</dbReference>
<reference evidence="5 6" key="1">
    <citation type="journal article" date="2013" name="Genome Announc.">
        <title>Complete Genome Sequence of Mycobacterium massiliense Clinical Strain Asan 50594, Belonging to the Type II Genotype.</title>
        <authorList>
            <person name="Kim B.J."/>
            <person name="Kim B.R."/>
            <person name="Hong S.H."/>
            <person name="Seok S.H."/>
            <person name="Kook Y.H."/>
            <person name="Kim B.J."/>
        </authorList>
    </citation>
    <scope>NUCLEOTIDE SEQUENCE [LARGE SCALE GENOMIC DNA]</scope>
    <source>
        <strain evidence="5 6">50594</strain>
    </source>
</reference>
<dbReference type="InterPro" id="IPR006016">
    <property type="entry name" value="UspA"/>
</dbReference>
<dbReference type="EMBL" id="CP004374">
    <property type="protein sequence ID" value="AGM29115.1"/>
    <property type="molecule type" value="Genomic_DNA"/>
</dbReference>
<dbReference type="PANTHER" id="PTHR46268">
    <property type="entry name" value="STRESS RESPONSE PROTEIN NHAX"/>
    <property type="match status" value="1"/>
</dbReference>
<gene>
    <name evidence="5" type="ORF">MASS_2513</name>
</gene>
<evidence type="ECO:0000313" key="6">
    <source>
        <dbReference type="Proteomes" id="UP000013961"/>
    </source>
</evidence>
<sequence>MVRGGAEGAFDMPCTTQKSGVVVAIDGSEESNAAVRWATQEAAMRRDSLTIVSVVNREYLYIRDPETQDRVHQWQRQHAEDVLRRAQAAVEDSDVATAIPEVDTRLIYGKSVPVLADMSKDCRILVVGRRGLGAFDRLVLGSVSMGLVHYAHSPVAVIHSDTQLDLSQPVLVGIDGSPISESALAVAFDEASHRKVALLAMHAWVDVLDAAPEFDWRVEREEAHEVLGERLAGWQERYPDVKVIRKVVKGNPGRWLVEHSGQAQLVVVGSHGRGGFAGMLLGSVSRRVVEVAHTPVIVVRPS</sequence>
<dbReference type="SUPFAM" id="SSF52402">
    <property type="entry name" value="Adenine nucleotide alpha hydrolases-like"/>
    <property type="match status" value="2"/>
</dbReference>
<evidence type="ECO:0000313" key="5">
    <source>
        <dbReference type="EMBL" id="AGM29115.1"/>
    </source>
</evidence>
<dbReference type="KEGG" id="mabb:MASS_2513"/>
<dbReference type="Gene3D" id="3.40.50.620">
    <property type="entry name" value="HUPs"/>
    <property type="match status" value="2"/>
</dbReference>
<evidence type="ECO:0000256" key="3">
    <source>
        <dbReference type="ARBA" id="ARBA00022840"/>
    </source>
</evidence>
<dbReference type="AlphaFoldDB" id="A0AB33ABE8"/>